<proteinExistence type="predicted"/>
<dbReference type="PROSITE" id="PS00217">
    <property type="entry name" value="SUGAR_TRANSPORT_2"/>
    <property type="match status" value="1"/>
</dbReference>
<dbReference type="GO" id="GO:0022857">
    <property type="term" value="F:transmembrane transporter activity"/>
    <property type="evidence" value="ECO:0007669"/>
    <property type="project" value="InterPro"/>
</dbReference>
<dbReference type="InterPro" id="IPR005829">
    <property type="entry name" value="Sugar_transporter_CS"/>
</dbReference>
<evidence type="ECO:0000259" key="7">
    <source>
        <dbReference type="PROSITE" id="PS50850"/>
    </source>
</evidence>
<feature type="transmembrane region" description="Helical" evidence="6">
    <location>
        <begin position="463"/>
        <end position="481"/>
    </location>
</feature>
<evidence type="ECO:0000313" key="9">
    <source>
        <dbReference type="Proteomes" id="UP000663827"/>
    </source>
</evidence>
<feature type="compositionally biased region" description="Low complexity" evidence="5">
    <location>
        <begin position="1"/>
        <end position="26"/>
    </location>
</feature>
<dbReference type="AlphaFoldDB" id="A0A8H3DX01"/>
<dbReference type="InterPro" id="IPR020846">
    <property type="entry name" value="MFS_dom"/>
</dbReference>
<dbReference type="InterPro" id="IPR011701">
    <property type="entry name" value="MFS"/>
</dbReference>
<evidence type="ECO:0000256" key="5">
    <source>
        <dbReference type="SAM" id="MobiDB-lite"/>
    </source>
</evidence>
<evidence type="ECO:0000256" key="2">
    <source>
        <dbReference type="ARBA" id="ARBA00022692"/>
    </source>
</evidence>
<dbReference type="GO" id="GO:0005886">
    <property type="term" value="C:plasma membrane"/>
    <property type="evidence" value="ECO:0007669"/>
    <property type="project" value="TreeGrafter"/>
</dbReference>
<feature type="transmembrane region" description="Helical" evidence="6">
    <location>
        <begin position="409"/>
        <end position="429"/>
    </location>
</feature>
<keyword evidence="3 6" id="KW-1133">Transmembrane helix</keyword>
<name>A0A8H3DX01_9AGAM</name>
<feature type="domain" description="Major facilitator superfamily (MFS) profile" evidence="7">
    <location>
        <begin position="96"/>
        <end position="595"/>
    </location>
</feature>
<feature type="transmembrane region" description="Helical" evidence="6">
    <location>
        <begin position="187"/>
        <end position="208"/>
    </location>
</feature>
<feature type="transmembrane region" description="Helical" evidence="6">
    <location>
        <begin position="572"/>
        <end position="590"/>
    </location>
</feature>
<feature type="transmembrane region" description="Helical" evidence="6">
    <location>
        <begin position="249"/>
        <end position="270"/>
    </location>
</feature>
<feature type="transmembrane region" description="Helical" evidence="6">
    <location>
        <begin position="438"/>
        <end position="457"/>
    </location>
</feature>
<dbReference type="Proteomes" id="UP000663827">
    <property type="component" value="Unassembled WGS sequence"/>
</dbReference>
<feature type="transmembrane region" description="Helical" evidence="6">
    <location>
        <begin position="502"/>
        <end position="523"/>
    </location>
</feature>
<dbReference type="Pfam" id="PF07690">
    <property type="entry name" value="MFS_1"/>
    <property type="match status" value="1"/>
</dbReference>
<dbReference type="SUPFAM" id="SSF103473">
    <property type="entry name" value="MFS general substrate transporter"/>
    <property type="match status" value="1"/>
</dbReference>
<evidence type="ECO:0000256" key="6">
    <source>
        <dbReference type="SAM" id="Phobius"/>
    </source>
</evidence>
<keyword evidence="4 6" id="KW-0472">Membrane</keyword>
<organism evidence="8 9">
    <name type="scientific">Rhizoctonia solani</name>
    <dbReference type="NCBI Taxonomy" id="456999"/>
    <lineage>
        <taxon>Eukaryota</taxon>
        <taxon>Fungi</taxon>
        <taxon>Dikarya</taxon>
        <taxon>Basidiomycota</taxon>
        <taxon>Agaricomycotina</taxon>
        <taxon>Agaricomycetes</taxon>
        <taxon>Cantharellales</taxon>
        <taxon>Ceratobasidiaceae</taxon>
        <taxon>Rhizoctonia</taxon>
    </lineage>
</organism>
<accession>A0A8H3DX01</accession>
<keyword evidence="2 6" id="KW-0812">Transmembrane</keyword>
<evidence type="ECO:0000256" key="1">
    <source>
        <dbReference type="ARBA" id="ARBA00004141"/>
    </source>
</evidence>
<dbReference type="PROSITE" id="PS50850">
    <property type="entry name" value="MFS"/>
    <property type="match status" value="1"/>
</dbReference>
<feature type="transmembrane region" description="Helical" evidence="6">
    <location>
        <begin position="291"/>
        <end position="313"/>
    </location>
</feature>
<evidence type="ECO:0000256" key="4">
    <source>
        <dbReference type="ARBA" id="ARBA00023136"/>
    </source>
</evidence>
<sequence length="634" mass="67914">MSISVPCSPSSASTFSESSSRASTPTLAPSQLAPDDKFDDGRSITSMISSLASDTTDVERNSSMLPRPLYYMTCLSYADKVYASNDELSFERLLVIHASLAVCLFLAITDTTIVSTSLPTINAELGGTSAQYSWVGVSYMLTQTIFQPLYGQFTIMFGRKRVLYTCMIMFLSTSWLCGAAQSMRYLVFARALQGMGGGGIVTLTWVILEEVAPEKTRHRWNAALSAVWSMSALAGPLMGGVFNLMSWRWAFYVNLPVGCAALIAAMLSLSAWQEAPCSRPTITHLLAHFDWVGLILLVGGTASLVIGFSLATIAGWSSVSTLVLVATGIASLALGAVYESGIFGATRCWGFSLGANPKHALVAPMLLRTRTAGIILVFSFFQTMSFNAGTFYLALYYQAVQGSSALHAGIQLLPYTLGSSLVSLVGFYISDRTKAHITMIRAGLGLMATGFGLMIFLDERSGIMIQTLIPLVAGVGVGLLLKTPATALSLAMRGCDVPAVTAGLLLVRFIGTASGVSIGGAIYQSRLAVNLPAEFSLDLSVPNFDYRLLTTLQPESLRNNVLRAVARSISSIWLLCALCLSIGFLLSLFLKQTPVNTTSSSKDETHPSEQSNLLQSQFDQRNYSSIGTCKKGGL</sequence>
<evidence type="ECO:0000256" key="3">
    <source>
        <dbReference type="ARBA" id="ARBA00022989"/>
    </source>
</evidence>
<reference evidence="8" key="1">
    <citation type="submission" date="2021-01" db="EMBL/GenBank/DDBJ databases">
        <authorList>
            <person name="Kaushik A."/>
        </authorList>
    </citation>
    <scope>NUCLEOTIDE SEQUENCE</scope>
    <source>
        <strain evidence="8">AG5</strain>
    </source>
</reference>
<gene>
    <name evidence="8" type="ORF">RDB_LOCUS2254</name>
</gene>
<feature type="region of interest" description="Disordered" evidence="5">
    <location>
        <begin position="1"/>
        <end position="40"/>
    </location>
</feature>
<dbReference type="Gene3D" id="1.20.1720.10">
    <property type="entry name" value="Multidrug resistance protein D"/>
    <property type="match status" value="1"/>
</dbReference>
<evidence type="ECO:0000313" key="8">
    <source>
        <dbReference type="EMBL" id="CAE7052860.1"/>
    </source>
</evidence>
<dbReference type="PANTHER" id="PTHR23501">
    <property type="entry name" value="MAJOR FACILITATOR SUPERFAMILY"/>
    <property type="match status" value="1"/>
</dbReference>
<feature type="transmembrane region" description="Helical" evidence="6">
    <location>
        <begin position="319"/>
        <end position="338"/>
    </location>
</feature>
<dbReference type="InterPro" id="IPR036259">
    <property type="entry name" value="MFS_trans_sf"/>
</dbReference>
<feature type="transmembrane region" description="Helical" evidence="6">
    <location>
        <begin position="220"/>
        <end position="243"/>
    </location>
</feature>
<feature type="transmembrane region" description="Helical" evidence="6">
    <location>
        <begin position="162"/>
        <end position="181"/>
    </location>
</feature>
<dbReference type="PANTHER" id="PTHR23501:SF102">
    <property type="entry name" value="DRUG TRANSPORTER, PUTATIVE (AFU_ORTHOLOGUE AFUA_3G08530)-RELATED"/>
    <property type="match status" value="1"/>
</dbReference>
<dbReference type="EMBL" id="CAJNJQ010000047">
    <property type="protein sequence ID" value="CAE7052860.1"/>
    <property type="molecule type" value="Genomic_DNA"/>
</dbReference>
<comment type="subcellular location">
    <subcellularLocation>
        <location evidence="1">Membrane</location>
        <topology evidence="1">Multi-pass membrane protein</topology>
    </subcellularLocation>
</comment>
<feature type="transmembrane region" description="Helical" evidence="6">
    <location>
        <begin position="374"/>
        <end position="397"/>
    </location>
</feature>
<comment type="caution">
    <text evidence="8">The sequence shown here is derived from an EMBL/GenBank/DDBJ whole genome shotgun (WGS) entry which is preliminary data.</text>
</comment>
<dbReference type="Gene3D" id="1.20.1250.20">
    <property type="entry name" value="MFS general substrate transporter like domains"/>
    <property type="match status" value="1"/>
</dbReference>
<protein>
    <recommendedName>
        <fullName evidence="7">Major facilitator superfamily (MFS) profile domain-containing protein</fullName>
    </recommendedName>
</protein>